<proteinExistence type="predicted"/>
<organism evidence="2 3">
    <name type="scientific">Chryseolinea lacunae</name>
    <dbReference type="NCBI Taxonomy" id="2801331"/>
    <lineage>
        <taxon>Bacteria</taxon>
        <taxon>Pseudomonadati</taxon>
        <taxon>Bacteroidota</taxon>
        <taxon>Cytophagia</taxon>
        <taxon>Cytophagales</taxon>
        <taxon>Fulvivirgaceae</taxon>
        <taxon>Chryseolinea</taxon>
    </lineage>
</organism>
<keyword evidence="1" id="KW-0812">Transmembrane</keyword>
<evidence type="ECO:0000256" key="1">
    <source>
        <dbReference type="SAM" id="Phobius"/>
    </source>
</evidence>
<feature type="transmembrane region" description="Helical" evidence="1">
    <location>
        <begin position="41"/>
        <end position="58"/>
    </location>
</feature>
<protein>
    <submittedName>
        <fullName evidence="2">Uncharacterized protein</fullName>
    </submittedName>
</protein>
<dbReference type="Proteomes" id="UP000613030">
    <property type="component" value="Unassembled WGS sequence"/>
</dbReference>
<reference evidence="2 3" key="1">
    <citation type="submission" date="2021-01" db="EMBL/GenBank/DDBJ databases">
        <title>Chryseolinea sp. Jin1 Genome sequencing and assembly.</title>
        <authorList>
            <person name="Kim I."/>
        </authorList>
    </citation>
    <scope>NUCLEOTIDE SEQUENCE [LARGE SCALE GENOMIC DNA]</scope>
    <source>
        <strain evidence="2 3">Jin1</strain>
    </source>
</reference>
<accession>A0ABS1L216</accession>
<sequence length="76" mass="9238">MNKKWLNFYDNFVRPRARCSVGSERRWLRNSMDDRTFAPEFYLHFFKFSSYFFIINIAKMNGKKFTIAAFLYLGSE</sequence>
<dbReference type="RefSeq" id="WP_202016343.1">
    <property type="nucleotide sequence ID" value="NZ_JAERRB010000019.1"/>
</dbReference>
<dbReference type="EMBL" id="JAERRB010000019">
    <property type="protein sequence ID" value="MBL0745735.1"/>
    <property type="molecule type" value="Genomic_DNA"/>
</dbReference>
<evidence type="ECO:0000313" key="3">
    <source>
        <dbReference type="Proteomes" id="UP000613030"/>
    </source>
</evidence>
<keyword evidence="1" id="KW-1133">Transmembrane helix</keyword>
<comment type="caution">
    <text evidence="2">The sequence shown here is derived from an EMBL/GenBank/DDBJ whole genome shotgun (WGS) entry which is preliminary data.</text>
</comment>
<evidence type="ECO:0000313" key="2">
    <source>
        <dbReference type="EMBL" id="MBL0745735.1"/>
    </source>
</evidence>
<gene>
    <name evidence="2" type="ORF">JI741_31165</name>
</gene>
<name>A0ABS1L216_9BACT</name>
<keyword evidence="1" id="KW-0472">Membrane</keyword>
<keyword evidence="3" id="KW-1185">Reference proteome</keyword>